<protein>
    <submittedName>
        <fullName evidence="1">Uncharacterized protein</fullName>
    </submittedName>
</protein>
<sequence>MDPGVLPLANVTLQVGSLRRFSFMNFTCALIRGALQVGYTDLSFSRKTSLYFIMPIPLTARISISDPALLPICHLQKVRCEPGLAYYNETTTSLNSDSSISYFLYPEHPLFAPIEDPTRHPLFHLRLPNQIRLPLLEKVFPFVVRGFLVPGLFVTGSLSRSSSSTAIFV</sequence>
<gene>
    <name evidence="1" type="primary">ORF169</name>
</gene>
<proteinExistence type="predicted"/>
<reference evidence="1" key="1">
    <citation type="submission" date="2018-11" db="EMBL/GenBank/DDBJ databases">
        <title>Complete mitochondrial genome sequencing and phylogenetic Analysis of Cynodon dactylon Cynodon transvaalensis.</title>
        <authorList>
            <person name="Huang S."/>
            <person name="Shi Y."/>
            <person name="Jiang S."/>
            <person name="Zhou X."/>
            <person name="Liang J."/>
        </authorList>
    </citation>
    <scope>NUCLEOTIDE SEQUENCE</scope>
</reference>
<dbReference type="AlphaFoldDB" id="A0A5J6YBZ7"/>
<keyword evidence="1" id="KW-0496">Mitochondrion</keyword>
<organism evidence="1">
    <name type="scientific">Cynodon dactylon x Cynodon transvaalensis</name>
    <dbReference type="NCBI Taxonomy" id="1920021"/>
    <lineage>
        <taxon>Eukaryota</taxon>
        <taxon>Viridiplantae</taxon>
        <taxon>Streptophyta</taxon>
        <taxon>Embryophyta</taxon>
        <taxon>Tracheophyta</taxon>
        <taxon>Spermatophyta</taxon>
        <taxon>Magnoliopsida</taxon>
        <taxon>Liliopsida</taxon>
        <taxon>Poales</taxon>
        <taxon>Poaceae</taxon>
        <taxon>PACMAD clade</taxon>
        <taxon>Chloridoideae</taxon>
        <taxon>Cynodonteae</taxon>
        <taxon>Eleusininae</taxon>
        <taxon>Cynodon</taxon>
    </lineage>
</organism>
<dbReference type="EMBL" id="MK175054">
    <property type="protein sequence ID" value="QFO90883.1"/>
    <property type="molecule type" value="Genomic_DNA"/>
</dbReference>
<name>A0A5J6YBZ7_9POAL</name>
<geneLocation type="mitochondrion" evidence="1"/>
<evidence type="ECO:0000313" key="1">
    <source>
        <dbReference type="EMBL" id="QFO90883.1"/>
    </source>
</evidence>
<accession>A0A5J6YBZ7</accession>